<evidence type="ECO:0000313" key="6">
    <source>
        <dbReference type="Proteomes" id="UP000176803"/>
    </source>
</evidence>
<evidence type="ECO:0000256" key="4">
    <source>
        <dbReference type="SAM" id="Phobius"/>
    </source>
</evidence>
<comment type="similarity">
    <text evidence="2">Belongs to the membrane fusion protein (MFP) (TC 8.A.1) family.</text>
</comment>
<keyword evidence="4" id="KW-1133">Transmembrane helix</keyword>
<sequence length="349" mass="38816">MVAIKRYIFQKKWIIIALIIIGAAGWFYYYNQAQKNAKNESHVVRKQTIKNTLSFSGEVSAEEHVILKFQTTGQIGWVGVKEGESVKKYQAIASLDWRLVERNFQKYLNTYSKYRNTFDQSEDDNQDTSLNGSTQEVRDAAKRLLQTSQADLDNSVLDVEIQNLAKQYSTLVSPFDGLVISVNPQAAGVNTALDTAYEIVNPASLYFSASVDQTDVVKLKKGMAGEIIFDAYPDHKIRGVVASISYTPKAGETGTVYEVKIGFDPSRLGAYAYRLGMTGDIEFILSQKEDVLAIPSQFIKTEGATTYVYKQEGNAKKQAKVVTGEEIDGTVEITQGLKAGDTVFEFPKK</sequence>
<dbReference type="GO" id="GO:0030313">
    <property type="term" value="C:cell envelope"/>
    <property type="evidence" value="ECO:0007669"/>
    <property type="project" value="UniProtKB-SubCell"/>
</dbReference>
<reference evidence="5 6" key="1">
    <citation type="journal article" date="2016" name="Nat. Commun.">
        <title>Thousands of microbial genomes shed light on interconnected biogeochemical processes in an aquifer system.</title>
        <authorList>
            <person name="Anantharaman K."/>
            <person name="Brown C.T."/>
            <person name="Hug L.A."/>
            <person name="Sharon I."/>
            <person name="Castelle C.J."/>
            <person name="Probst A.J."/>
            <person name="Thomas B.C."/>
            <person name="Singh A."/>
            <person name="Wilkins M.J."/>
            <person name="Karaoz U."/>
            <person name="Brodie E.L."/>
            <person name="Williams K.H."/>
            <person name="Hubbard S.S."/>
            <person name="Banfield J.F."/>
        </authorList>
    </citation>
    <scope>NUCLEOTIDE SEQUENCE [LARGE SCALE GENOMIC DNA]</scope>
</reference>
<proteinExistence type="inferred from homology"/>
<dbReference type="AlphaFoldDB" id="A0A1F7I3A6"/>
<dbReference type="GO" id="GO:0022857">
    <property type="term" value="F:transmembrane transporter activity"/>
    <property type="evidence" value="ECO:0007669"/>
    <property type="project" value="InterPro"/>
</dbReference>
<keyword evidence="3" id="KW-0175">Coiled coil</keyword>
<dbReference type="GO" id="GO:0016020">
    <property type="term" value="C:membrane"/>
    <property type="evidence" value="ECO:0007669"/>
    <property type="project" value="InterPro"/>
</dbReference>
<feature type="transmembrane region" description="Helical" evidence="4">
    <location>
        <begin position="12"/>
        <end position="30"/>
    </location>
</feature>
<dbReference type="EMBL" id="MGAC01000030">
    <property type="protein sequence ID" value="OGK37833.1"/>
    <property type="molecule type" value="Genomic_DNA"/>
</dbReference>
<dbReference type="Gene3D" id="2.40.30.170">
    <property type="match status" value="1"/>
</dbReference>
<dbReference type="Gene3D" id="6.20.50.140">
    <property type="match status" value="1"/>
</dbReference>
<keyword evidence="4" id="KW-0812">Transmembrane</keyword>
<comment type="subcellular location">
    <subcellularLocation>
        <location evidence="1">Cell envelope</location>
    </subcellularLocation>
</comment>
<gene>
    <name evidence="5" type="ORF">A3F03_04825</name>
</gene>
<protein>
    <submittedName>
        <fullName evidence="5">Uncharacterized protein</fullName>
    </submittedName>
</protein>
<accession>A0A1F7I3A6</accession>
<evidence type="ECO:0000256" key="2">
    <source>
        <dbReference type="ARBA" id="ARBA00009477"/>
    </source>
</evidence>
<dbReference type="InterPro" id="IPR006143">
    <property type="entry name" value="RND_pump_MFP"/>
</dbReference>
<dbReference type="PANTHER" id="PTHR32347">
    <property type="entry name" value="EFFLUX SYSTEM COMPONENT YKNX-RELATED"/>
    <property type="match status" value="1"/>
</dbReference>
<dbReference type="NCBIfam" id="TIGR01730">
    <property type="entry name" value="RND_mfp"/>
    <property type="match status" value="1"/>
</dbReference>
<dbReference type="PANTHER" id="PTHR32347:SF14">
    <property type="entry name" value="EFFLUX SYSTEM COMPONENT YKNX-RELATED"/>
    <property type="match status" value="1"/>
</dbReference>
<dbReference type="SUPFAM" id="SSF111369">
    <property type="entry name" value="HlyD-like secretion proteins"/>
    <property type="match status" value="1"/>
</dbReference>
<dbReference type="Gene3D" id="2.40.50.100">
    <property type="match status" value="1"/>
</dbReference>
<name>A0A1F7I3A6_9BACT</name>
<keyword evidence="4" id="KW-0472">Membrane</keyword>
<comment type="caution">
    <text evidence="5">The sequence shown here is derived from an EMBL/GenBank/DDBJ whole genome shotgun (WGS) entry which is preliminary data.</text>
</comment>
<evidence type="ECO:0000256" key="3">
    <source>
        <dbReference type="ARBA" id="ARBA00023054"/>
    </source>
</evidence>
<dbReference type="InterPro" id="IPR050465">
    <property type="entry name" value="UPF0194_transport"/>
</dbReference>
<organism evidence="5 6">
    <name type="scientific">Candidatus Roizmanbacteria bacterium RIFCSPHIGHO2_12_FULL_41_11</name>
    <dbReference type="NCBI Taxonomy" id="1802052"/>
    <lineage>
        <taxon>Bacteria</taxon>
        <taxon>Candidatus Roizmaniibacteriota</taxon>
    </lineage>
</organism>
<evidence type="ECO:0000256" key="1">
    <source>
        <dbReference type="ARBA" id="ARBA00004196"/>
    </source>
</evidence>
<evidence type="ECO:0000313" key="5">
    <source>
        <dbReference type="EMBL" id="OGK37833.1"/>
    </source>
</evidence>
<dbReference type="Proteomes" id="UP000176803">
    <property type="component" value="Unassembled WGS sequence"/>
</dbReference>